<keyword evidence="1" id="KW-1133">Transmembrane helix</keyword>
<keyword evidence="1" id="KW-0812">Transmembrane</keyword>
<proteinExistence type="predicted"/>
<evidence type="ECO:0000313" key="3">
    <source>
        <dbReference type="Proteomes" id="UP000228635"/>
    </source>
</evidence>
<protein>
    <submittedName>
        <fullName evidence="2">Uncharacterized protein</fullName>
    </submittedName>
</protein>
<keyword evidence="1" id="KW-0472">Membrane</keyword>
<reference evidence="3" key="1">
    <citation type="submission" date="2017-09" db="EMBL/GenBank/DDBJ databases">
        <title>Depth-based differentiation of microbial function through sediment-hosted aquifers and enrichment of novel symbionts in the deep terrestrial subsurface.</title>
        <authorList>
            <person name="Probst A.J."/>
            <person name="Ladd B."/>
            <person name="Jarett J.K."/>
            <person name="Geller-Mcgrath D.E."/>
            <person name="Sieber C.M.K."/>
            <person name="Emerson J.B."/>
            <person name="Anantharaman K."/>
            <person name="Thomas B.C."/>
            <person name="Malmstrom R."/>
            <person name="Stieglmeier M."/>
            <person name="Klingl A."/>
            <person name="Woyke T."/>
            <person name="Ryan C.M."/>
            <person name="Banfield J.F."/>
        </authorList>
    </citation>
    <scope>NUCLEOTIDE SEQUENCE [LARGE SCALE GENOMIC DNA]</scope>
</reference>
<evidence type="ECO:0000256" key="1">
    <source>
        <dbReference type="SAM" id="Phobius"/>
    </source>
</evidence>
<accession>A0A2M6WHL6</accession>
<gene>
    <name evidence="2" type="ORF">COU08_03540</name>
</gene>
<sequence length="78" mass="9211">MEMYFLLVFIVIGVGSYGYFWFQKTTTLRYEAEQVIQMATLYTALKSEIDSERSRCENFIAQKEGSFGNFEYCKLFLD</sequence>
<feature type="transmembrane region" description="Helical" evidence="1">
    <location>
        <begin position="6"/>
        <end position="22"/>
    </location>
</feature>
<dbReference type="EMBL" id="PFBA01000030">
    <property type="protein sequence ID" value="PIT92224.1"/>
    <property type="molecule type" value="Genomic_DNA"/>
</dbReference>
<organism evidence="2 3">
    <name type="scientific">Candidatus Harrisonbacteria bacterium CG10_big_fil_rev_8_21_14_0_10_42_17</name>
    <dbReference type="NCBI Taxonomy" id="1974584"/>
    <lineage>
        <taxon>Bacteria</taxon>
        <taxon>Candidatus Harrisoniibacteriota</taxon>
    </lineage>
</organism>
<comment type="caution">
    <text evidence="2">The sequence shown here is derived from an EMBL/GenBank/DDBJ whole genome shotgun (WGS) entry which is preliminary data.</text>
</comment>
<dbReference type="AlphaFoldDB" id="A0A2M6WHL6"/>
<name>A0A2M6WHL6_9BACT</name>
<evidence type="ECO:0000313" key="2">
    <source>
        <dbReference type="EMBL" id="PIT92224.1"/>
    </source>
</evidence>
<dbReference type="Proteomes" id="UP000228635">
    <property type="component" value="Unassembled WGS sequence"/>
</dbReference>